<dbReference type="InterPro" id="IPR018957">
    <property type="entry name" value="Znf_C3HC4_RING-type"/>
</dbReference>
<organism evidence="13 14">
    <name type="scientific">Esox lucius</name>
    <name type="common">Northern pike</name>
    <dbReference type="NCBI Taxonomy" id="8010"/>
    <lineage>
        <taxon>Eukaryota</taxon>
        <taxon>Metazoa</taxon>
        <taxon>Chordata</taxon>
        <taxon>Craniata</taxon>
        <taxon>Vertebrata</taxon>
        <taxon>Euteleostomi</taxon>
        <taxon>Actinopterygii</taxon>
        <taxon>Neopterygii</taxon>
        <taxon>Teleostei</taxon>
        <taxon>Protacanthopterygii</taxon>
        <taxon>Esociformes</taxon>
        <taxon>Esocidae</taxon>
        <taxon>Esox</taxon>
    </lineage>
</organism>
<dbReference type="UniPathway" id="UPA00143"/>
<dbReference type="EC" id="2.3.2.27" evidence="3"/>
<dbReference type="PROSITE" id="PS50089">
    <property type="entry name" value="ZF_RING_2"/>
    <property type="match status" value="1"/>
</dbReference>
<evidence type="ECO:0000256" key="11">
    <source>
        <dbReference type="SAM" id="MobiDB-lite"/>
    </source>
</evidence>
<name>A0A6Q2WUS4_ESOLU</name>
<dbReference type="GO" id="GO:0061630">
    <property type="term" value="F:ubiquitin protein ligase activity"/>
    <property type="evidence" value="ECO:0007669"/>
    <property type="project" value="UniProtKB-EC"/>
</dbReference>
<comment type="catalytic activity">
    <reaction evidence="1">
        <text>S-ubiquitinyl-[E2 ubiquitin-conjugating enzyme]-L-cysteine + [acceptor protein]-L-lysine = [E2 ubiquitin-conjugating enzyme]-L-cysteine + N(6)-ubiquitinyl-[acceptor protein]-L-lysine.</text>
        <dbReference type="EC" id="2.3.2.27"/>
    </reaction>
</comment>
<dbReference type="PROSITE" id="PS00518">
    <property type="entry name" value="ZF_RING_1"/>
    <property type="match status" value="1"/>
</dbReference>
<sequence>MATTTAAASSGGPGTVGSVNHLASVPRHPHPGPSESMKVAVLRSGHTTERIEAHEEISFAYQRSREKECNVCLEVVLDKDIPKERRFGILTKCRHCYCLRCIRSWRASRYNETAKLCPVCRTRSPFFVPSDYWVDDIYEKRKLIKKYKAGMVVSNLAYLTNVSSPTLYVEYYTGPDGAQRKVLQTQPSSVCVVWLETFPN</sequence>
<evidence type="ECO:0000313" key="13">
    <source>
        <dbReference type="Ensembl" id="ENSELUP00000044963.1"/>
    </source>
</evidence>
<dbReference type="InParanoid" id="A0A6Q2WUS4"/>
<dbReference type="InterPro" id="IPR013083">
    <property type="entry name" value="Znf_RING/FYVE/PHD"/>
</dbReference>
<evidence type="ECO:0000256" key="5">
    <source>
        <dbReference type="ARBA" id="ARBA00022723"/>
    </source>
</evidence>
<dbReference type="Bgee" id="ENSELUG00000028436">
    <property type="expression patterns" value="Expressed in head kidney and 3 other cell types or tissues"/>
</dbReference>
<dbReference type="GO" id="GO:0000209">
    <property type="term" value="P:protein polyubiquitination"/>
    <property type="evidence" value="ECO:0007669"/>
    <property type="project" value="InterPro"/>
</dbReference>
<accession>A0A6Q2WUS4</accession>
<reference evidence="13" key="3">
    <citation type="submission" date="2025-08" db="UniProtKB">
        <authorList>
            <consortium name="Ensembl"/>
        </authorList>
    </citation>
    <scope>IDENTIFICATION</scope>
</reference>
<reference evidence="14" key="1">
    <citation type="journal article" date="2014" name="PLoS ONE">
        <title>The genome and linkage map of the northern pike (Esox lucius): conserved synteny revealed between the salmonid sister group and the Neoteleostei.</title>
        <authorList>
            <person name="Rondeau E.B."/>
            <person name="Minkley D.R."/>
            <person name="Leong J.S."/>
            <person name="Messmer A.M."/>
            <person name="Jantzen J.R."/>
            <person name="von Schalburg K.R."/>
            <person name="Lemon C."/>
            <person name="Bird N.H."/>
            <person name="Koop B.F."/>
        </authorList>
    </citation>
    <scope>NUCLEOTIDE SEQUENCE</scope>
</reference>
<keyword evidence="9" id="KW-0862">Zinc</keyword>
<dbReference type="SMART" id="SM00184">
    <property type="entry name" value="RING"/>
    <property type="match status" value="1"/>
</dbReference>
<keyword evidence="6" id="KW-0677">Repeat</keyword>
<evidence type="ECO:0000256" key="7">
    <source>
        <dbReference type="ARBA" id="ARBA00022771"/>
    </source>
</evidence>
<evidence type="ECO:0000256" key="1">
    <source>
        <dbReference type="ARBA" id="ARBA00000900"/>
    </source>
</evidence>
<dbReference type="AlphaFoldDB" id="A0A6Q2WUS4"/>
<reference evidence="13" key="4">
    <citation type="submission" date="2025-09" db="UniProtKB">
        <authorList>
            <consortium name="Ensembl"/>
        </authorList>
    </citation>
    <scope>IDENTIFICATION</scope>
</reference>
<feature type="compositionally biased region" description="Low complexity" evidence="11">
    <location>
        <begin position="1"/>
        <end position="10"/>
    </location>
</feature>
<dbReference type="PANTHER" id="PTHR11224:SF37">
    <property type="entry name" value="E3 UBIQUITIN-PROTEIN LIGASE MAKORIN-1"/>
    <property type="match status" value="1"/>
</dbReference>
<dbReference type="FunFam" id="3.30.40.10:FF:000117">
    <property type="entry name" value="Probable E3 ubiquitin-protein ligase makorin-1"/>
    <property type="match status" value="1"/>
</dbReference>
<dbReference type="Proteomes" id="UP000265140">
    <property type="component" value="Chromosome 13"/>
</dbReference>
<evidence type="ECO:0000256" key="4">
    <source>
        <dbReference type="ARBA" id="ARBA00022679"/>
    </source>
</evidence>
<protein>
    <recommendedName>
        <fullName evidence="3">RING-type E3 ubiquitin transferase</fullName>
        <ecNumber evidence="3">2.3.2.27</ecNumber>
    </recommendedName>
</protein>
<evidence type="ECO:0000256" key="8">
    <source>
        <dbReference type="ARBA" id="ARBA00022786"/>
    </source>
</evidence>
<dbReference type="CDD" id="cd16521">
    <property type="entry name" value="RING-HC_MKRN"/>
    <property type="match status" value="1"/>
</dbReference>
<evidence type="ECO:0000259" key="12">
    <source>
        <dbReference type="PROSITE" id="PS50089"/>
    </source>
</evidence>
<dbReference type="InterPro" id="IPR001841">
    <property type="entry name" value="Znf_RING"/>
</dbReference>
<dbReference type="GO" id="GO:0008270">
    <property type="term" value="F:zinc ion binding"/>
    <property type="evidence" value="ECO:0007669"/>
    <property type="project" value="UniProtKB-KW"/>
</dbReference>
<feature type="domain" description="RING-type" evidence="12">
    <location>
        <begin position="69"/>
        <end position="121"/>
    </location>
</feature>
<keyword evidence="7 10" id="KW-0863">Zinc-finger</keyword>
<proteinExistence type="predicted"/>
<keyword evidence="14" id="KW-1185">Reference proteome</keyword>
<dbReference type="GeneTree" id="ENSGT00950000183077"/>
<evidence type="ECO:0000256" key="10">
    <source>
        <dbReference type="PROSITE-ProRule" id="PRU00175"/>
    </source>
</evidence>
<comment type="pathway">
    <text evidence="2">Protein modification; protein ubiquitination.</text>
</comment>
<evidence type="ECO:0000256" key="9">
    <source>
        <dbReference type="ARBA" id="ARBA00022833"/>
    </source>
</evidence>
<dbReference type="Gene3D" id="3.30.40.10">
    <property type="entry name" value="Zinc/RING finger domain, C3HC4 (zinc finger)"/>
    <property type="match status" value="1"/>
</dbReference>
<dbReference type="Ensembl" id="ENSELUT00000044677.2">
    <property type="protein sequence ID" value="ENSELUP00000044963.1"/>
    <property type="gene ID" value="ENSELUG00000028436.2"/>
</dbReference>
<keyword evidence="4" id="KW-0808">Transferase</keyword>
<evidence type="ECO:0000256" key="6">
    <source>
        <dbReference type="ARBA" id="ARBA00022737"/>
    </source>
</evidence>
<feature type="region of interest" description="Disordered" evidence="11">
    <location>
        <begin position="1"/>
        <end position="36"/>
    </location>
</feature>
<keyword evidence="5" id="KW-0479">Metal-binding</keyword>
<dbReference type="Pfam" id="PF00097">
    <property type="entry name" value="zf-C3HC4"/>
    <property type="match status" value="1"/>
</dbReference>
<dbReference type="SUPFAM" id="SSF57850">
    <property type="entry name" value="RING/U-box"/>
    <property type="match status" value="1"/>
</dbReference>
<evidence type="ECO:0000313" key="14">
    <source>
        <dbReference type="Proteomes" id="UP000265140"/>
    </source>
</evidence>
<evidence type="ECO:0000256" key="2">
    <source>
        <dbReference type="ARBA" id="ARBA00004906"/>
    </source>
</evidence>
<reference evidence="13" key="2">
    <citation type="submission" date="2020-02" db="EMBL/GenBank/DDBJ databases">
        <title>Esox lucius (northern pike) genome, fEsoLuc1, primary haplotype.</title>
        <authorList>
            <person name="Myers G."/>
            <person name="Karagic N."/>
            <person name="Meyer A."/>
            <person name="Pippel M."/>
            <person name="Reichard M."/>
            <person name="Winkler S."/>
            <person name="Tracey A."/>
            <person name="Sims Y."/>
            <person name="Howe K."/>
            <person name="Rhie A."/>
            <person name="Formenti G."/>
            <person name="Durbin R."/>
            <person name="Fedrigo O."/>
            <person name="Jarvis E.D."/>
        </authorList>
    </citation>
    <scope>NUCLEOTIDE SEQUENCE [LARGE SCALE GENOMIC DNA]</scope>
</reference>
<dbReference type="InterPro" id="IPR017907">
    <property type="entry name" value="Znf_RING_CS"/>
</dbReference>
<dbReference type="InterPro" id="IPR045072">
    <property type="entry name" value="MKRN-like"/>
</dbReference>
<dbReference type="PANTHER" id="PTHR11224">
    <property type="entry name" value="MAKORIN-RELATED"/>
    <property type="match status" value="1"/>
</dbReference>
<evidence type="ECO:0000256" key="3">
    <source>
        <dbReference type="ARBA" id="ARBA00012483"/>
    </source>
</evidence>
<keyword evidence="8" id="KW-0833">Ubl conjugation pathway</keyword>